<dbReference type="RefSeq" id="WP_114363687.1">
    <property type="nucleotide sequence ID" value="NZ_QPIX01000007.1"/>
</dbReference>
<organism evidence="6 7">
    <name type="scientific">Ciceribacter lividus</name>
    <dbReference type="NCBI Taxonomy" id="1197950"/>
    <lineage>
        <taxon>Bacteria</taxon>
        <taxon>Pseudomonadati</taxon>
        <taxon>Pseudomonadota</taxon>
        <taxon>Alphaproteobacteria</taxon>
        <taxon>Hyphomicrobiales</taxon>
        <taxon>Rhizobiaceae</taxon>
        <taxon>Ciceribacter</taxon>
    </lineage>
</organism>
<feature type="domain" description="PET hydrolase/cutinase-like" evidence="5">
    <location>
        <begin position="84"/>
        <end position="187"/>
    </location>
</feature>
<sequence>MRPSIGLFSLLVFLLAGSSVPARDGVGVRQVSIAAPERDRPLSVTIWYPAEDGGEPVAVGENRIFEGTPALKDAAIRKQRFPLVLLSHGSGSRVEGMAWIATKLAEAGFVVAGPNHPGTTSGDSTPAATPRIWERTGDLSAITTALTVDPDLASSIDPHRIGVLGFSLGGSTAMELAGARADLDAFVRYCDSYPAMMDCRWFRGGRGFVDGEPVKVDVLDLRSIDRVRFEQSNRDPRITSAVLVDPGLATAFTPDSLKAVDIPLTFINLGSAGTIPVAVRSDALAAQLPNATYEQVDEADHFSFLPVCKPAATDFLKSLGDPDPICAENPRRSRADIHLELIERVKMAFERTLKTR</sequence>
<accession>A0A6I7HLW6</accession>
<dbReference type="Gene3D" id="3.40.50.1820">
    <property type="entry name" value="alpha/beta hydrolase"/>
    <property type="match status" value="1"/>
</dbReference>
<keyword evidence="2" id="KW-0442">Lipid degradation</keyword>
<dbReference type="GO" id="GO:0003847">
    <property type="term" value="F:1-alkyl-2-acetylglycerophosphocholine esterase activity"/>
    <property type="evidence" value="ECO:0007669"/>
    <property type="project" value="TreeGrafter"/>
</dbReference>
<evidence type="ECO:0000313" key="6">
    <source>
        <dbReference type="EMBL" id="RCW23259.1"/>
    </source>
</evidence>
<dbReference type="GO" id="GO:0016042">
    <property type="term" value="P:lipid catabolic process"/>
    <property type="evidence" value="ECO:0007669"/>
    <property type="project" value="UniProtKB-KW"/>
</dbReference>
<dbReference type="Proteomes" id="UP000252582">
    <property type="component" value="Unassembled WGS sequence"/>
</dbReference>
<evidence type="ECO:0000256" key="3">
    <source>
        <dbReference type="ARBA" id="ARBA00023098"/>
    </source>
</evidence>
<evidence type="ECO:0000256" key="4">
    <source>
        <dbReference type="SAM" id="SignalP"/>
    </source>
</evidence>
<dbReference type="Pfam" id="PF12740">
    <property type="entry name" value="PETase"/>
    <property type="match status" value="1"/>
</dbReference>
<evidence type="ECO:0000313" key="7">
    <source>
        <dbReference type="Proteomes" id="UP000252582"/>
    </source>
</evidence>
<reference evidence="6 7" key="1">
    <citation type="submission" date="2018-07" db="EMBL/GenBank/DDBJ databases">
        <title>Genomic Encyclopedia of Type Strains, Phase IV (KMG-IV): sequencing the most valuable type-strain genomes for metagenomic binning, comparative biology and taxonomic classification.</title>
        <authorList>
            <person name="Goeker M."/>
        </authorList>
    </citation>
    <scope>NUCLEOTIDE SEQUENCE [LARGE SCALE GENOMIC DNA]</scope>
    <source>
        <strain evidence="6 7">DSM 25528</strain>
    </source>
</reference>
<dbReference type="InterPro" id="IPR029058">
    <property type="entry name" value="AB_hydrolase_fold"/>
</dbReference>
<dbReference type="PANTHER" id="PTHR10272:SF0">
    <property type="entry name" value="PLATELET-ACTIVATING FACTOR ACETYLHYDROLASE"/>
    <property type="match status" value="1"/>
</dbReference>
<keyword evidence="3" id="KW-0443">Lipid metabolism</keyword>
<dbReference type="SUPFAM" id="SSF53474">
    <property type="entry name" value="alpha/beta-Hydrolases"/>
    <property type="match status" value="1"/>
</dbReference>
<keyword evidence="7" id="KW-1185">Reference proteome</keyword>
<evidence type="ECO:0000256" key="1">
    <source>
        <dbReference type="ARBA" id="ARBA00022801"/>
    </source>
</evidence>
<evidence type="ECO:0000259" key="5">
    <source>
        <dbReference type="Pfam" id="PF12740"/>
    </source>
</evidence>
<feature type="signal peptide" evidence="4">
    <location>
        <begin position="1"/>
        <end position="24"/>
    </location>
</feature>
<dbReference type="AlphaFoldDB" id="A0A6I7HLW6"/>
<evidence type="ECO:0000256" key="2">
    <source>
        <dbReference type="ARBA" id="ARBA00022963"/>
    </source>
</evidence>
<dbReference type="EMBL" id="QPIX01000007">
    <property type="protein sequence ID" value="RCW23259.1"/>
    <property type="molecule type" value="Genomic_DNA"/>
</dbReference>
<proteinExistence type="predicted"/>
<name>A0A6I7HLW6_9HYPH</name>
<dbReference type="PIRSF" id="PIRSF031982">
    <property type="entry name" value="UCP031982_abhydr"/>
    <property type="match status" value="1"/>
</dbReference>
<dbReference type="InterPro" id="IPR016986">
    <property type="entry name" value="UCP031982_abhydr"/>
</dbReference>
<dbReference type="PANTHER" id="PTHR10272">
    <property type="entry name" value="PLATELET-ACTIVATING FACTOR ACETYLHYDROLASE"/>
    <property type="match status" value="1"/>
</dbReference>
<keyword evidence="1 6" id="KW-0378">Hydrolase</keyword>
<dbReference type="InterPro" id="IPR041127">
    <property type="entry name" value="PET_hydrolase/cutinase-like"/>
</dbReference>
<protein>
    <submittedName>
        <fullName evidence="6">Putative dienelactone hydrolase</fullName>
    </submittedName>
</protein>
<comment type="caution">
    <text evidence="6">The sequence shown here is derived from an EMBL/GenBank/DDBJ whole genome shotgun (WGS) entry which is preliminary data.</text>
</comment>
<gene>
    <name evidence="6" type="ORF">DFR48_107129</name>
</gene>
<keyword evidence="4" id="KW-0732">Signal</keyword>
<feature type="chain" id="PRO_5026279093" evidence="4">
    <location>
        <begin position="25"/>
        <end position="356"/>
    </location>
</feature>